<dbReference type="Proteomes" id="UP000008022">
    <property type="component" value="Unassembled WGS sequence"/>
</dbReference>
<dbReference type="Gramene" id="ORUFI02G27680.1">
    <property type="protein sequence ID" value="ORUFI02G27680.1"/>
    <property type="gene ID" value="ORUFI02G27680"/>
</dbReference>
<dbReference type="AlphaFoldDB" id="A0A0E0NIK5"/>
<proteinExistence type="predicted"/>
<sequence length="156" mass="15447">MASAPTGSGAVVAESGPPATGGGVLAARRRGLAVVLGGGDLARCGGGGAARAGGDAGDAGGGNDASSQIWLAVVVAADGGSDGRRLWRHRLWRLAGEAAAVVVEASWRRSRGLVGGEACRAGVVEAGDVWLSWRPAFGRSRLAAADSVLAFSRIVC</sequence>
<evidence type="ECO:0000313" key="1">
    <source>
        <dbReference type="EnsemblPlants" id="ORUFI02G27680.1"/>
    </source>
</evidence>
<dbReference type="OMA" id="MVVEASW"/>
<dbReference type="HOGENOM" id="CLU_1689574_0_0_1"/>
<accession>A0A0E0NIK5</accession>
<organism evidence="1 2">
    <name type="scientific">Oryza rufipogon</name>
    <name type="common">Brownbeard rice</name>
    <name type="synonym">Asian wild rice</name>
    <dbReference type="NCBI Taxonomy" id="4529"/>
    <lineage>
        <taxon>Eukaryota</taxon>
        <taxon>Viridiplantae</taxon>
        <taxon>Streptophyta</taxon>
        <taxon>Embryophyta</taxon>
        <taxon>Tracheophyta</taxon>
        <taxon>Spermatophyta</taxon>
        <taxon>Magnoliopsida</taxon>
        <taxon>Liliopsida</taxon>
        <taxon>Poales</taxon>
        <taxon>Poaceae</taxon>
        <taxon>BOP clade</taxon>
        <taxon>Oryzoideae</taxon>
        <taxon>Oryzeae</taxon>
        <taxon>Oryzinae</taxon>
        <taxon>Oryza</taxon>
    </lineage>
</organism>
<name>A0A0E0NIK5_ORYRU</name>
<protein>
    <submittedName>
        <fullName evidence="1">Uncharacterized protein</fullName>
    </submittedName>
</protein>
<dbReference type="EnsemblPlants" id="ORUFI02G27680.1">
    <property type="protein sequence ID" value="ORUFI02G27680.1"/>
    <property type="gene ID" value="ORUFI02G27680"/>
</dbReference>
<evidence type="ECO:0000313" key="2">
    <source>
        <dbReference type="Proteomes" id="UP000008022"/>
    </source>
</evidence>
<keyword evidence="2" id="KW-1185">Reference proteome</keyword>
<reference evidence="1" key="2">
    <citation type="submission" date="2015-06" db="UniProtKB">
        <authorList>
            <consortium name="EnsemblPlants"/>
        </authorList>
    </citation>
    <scope>IDENTIFICATION</scope>
</reference>
<reference evidence="2" key="1">
    <citation type="submission" date="2013-06" db="EMBL/GenBank/DDBJ databases">
        <authorList>
            <person name="Zhao Q."/>
        </authorList>
    </citation>
    <scope>NUCLEOTIDE SEQUENCE</scope>
    <source>
        <strain evidence="2">cv. W1943</strain>
    </source>
</reference>